<keyword evidence="3" id="KW-1185">Reference proteome</keyword>
<dbReference type="EMBL" id="LN720572">
    <property type="protein sequence ID" value="CEP08905.1"/>
    <property type="molecule type" value="Genomic_DNA"/>
</dbReference>
<reference evidence="2 3" key="1">
    <citation type="submission" date="2014-09" db="EMBL/GenBank/DDBJ databases">
        <authorList>
            <person name="Ellenberger Sabrina"/>
        </authorList>
    </citation>
    <scope>NUCLEOTIDE SEQUENCE [LARGE SCALE GENOMIC DNA]</scope>
    <source>
        <strain evidence="2 3">CBS 412.66</strain>
    </source>
</reference>
<evidence type="ECO:0000256" key="1">
    <source>
        <dbReference type="SAM" id="MobiDB-lite"/>
    </source>
</evidence>
<sequence length="130" mass="14802">MRGFTFRSLRIPQASWLDSTTLSLLSDSAITIDTTAKSDKELQWCDKADDARPKWAGNQQRQTGHHTQYQSINPPTTIRKPLWSGPVSKGTPWNRTELQLGRSDMENQHNPCKVGCKHILLRTDQVEKKS</sequence>
<dbReference type="AlphaFoldDB" id="A0A0B7N099"/>
<dbReference type="Proteomes" id="UP000054107">
    <property type="component" value="Unassembled WGS sequence"/>
</dbReference>
<feature type="region of interest" description="Disordered" evidence="1">
    <location>
        <begin position="50"/>
        <end position="97"/>
    </location>
</feature>
<proteinExistence type="predicted"/>
<evidence type="ECO:0000313" key="3">
    <source>
        <dbReference type="Proteomes" id="UP000054107"/>
    </source>
</evidence>
<accession>A0A0B7N099</accession>
<name>A0A0B7N099_9FUNG</name>
<evidence type="ECO:0000313" key="2">
    <source>
        <dbReference type="EMBL" id="CEP08905.1"/>
    </source>
</evidence>
<organism evidence="2 3">
    <name type="scientific">Parasitella parasitica</name>
    <dbReference type="NCBI Taxonomy" id="35722"/>
    <lineage>
        <taxon>Eukaryota</taxon>
        <taxon>Fungi</taxon>
        <taxon>Fungi incertae sedis</taxon>
        <taxon>Mucoromycota</taxon>
        <taxon>Mucoromycotina</taxon>
        <taxon>Mucoromycetes</taxon>
        <taxon>Mucorales</taxon>
        <taxon>Mucorineae</taxon>
        <taxon>Mucoraceae</taxon>
        <taxon>Parasitella</taxon>
    </lineage>
</organism>
<protein>
    <submittedName>
        <fullName evidence="2">Uncharacterized protein</fullName>
    </submittedName>
</protein>
<gene>
    <name evidence="2" type="primary">PARPA_02311.1 scaffold 3840</name>
</gene>
<feature type="compositionally biased region" description="Polar residues" evidence="1">
    <location>
        <begin position="57"/>
        <end position="76"/>
    </location>
</feature>